<keyword evidence="1" id="KW-0472">Membrane</keyword>
<reference evidence="2 3" key="1">
    <citation type="submission" date="2009-02" db="EMBL/GenBank/DDBJ databases">
        <title>Draft genome sequence of Clostridium asparagiforme (DSM 15981).</title>
        <authorList>
            <person name="Sudarsanam P."/>
            <person name="Ley R."/>
            <person name="Guruge J."/>
            <person name="Turnbaugh P.J."/>
            <person name="Mahowald M."/>
            <person name="Liep D."/>
            <person name="Gordon J."/>
        </authorList>
    </citation>
    <scope>NUCLEOTIDE SEQUENCE [LARGE SCALE GENOMIC DNA]</scope>
    <source>
        <strain evidence="2 3">DSM 15981</strain>
    </source>
</reference>
<protein>
    <submittedName>
        <fullName evidence="2">Uncharacterized protein</fullName>
    </submittedName>
</protein>
<evidence type="ECO:0000313" key="3">
    <source>
        <dbReference type="Proteomes" id="UP000004756"/>
    </source>
</evidence>
<keyword evidence="3" id="KW-1185">Reference proteome</keyword>
<organism evidence="2 3">
    <name type="scientific">[Clostridium] asparagiforme DSM 15981</name>
    <dbReference type="NCBI Taxonomy" id="518636"/>
    <lineage>
        <taxon>Bacteria</taxon>
        <taxon>Bacillati</taxon>
        <taxon>Bacillota</taxon>
        <taxon>Clostridia</taxon>
        <taxon>Lachnospirales</taxon>
        <taxon>Lachnospiraceae</taxon>
        <taxon>Enterocloster</taxon>
    </lineage>
</organism>
<accession>C0CUF8</accession>
<evidence type="ECO:0000313" key="2">
    <source>
        <dbReference type="EMBL" id="EEG57302.1"/>
    </source>
</evidence>
<dbReference type="EMBL" id="ACCJ01000028">
    <property type="protein sequence ID" value="EEG57302.1"/>
    <property type="molecule type" value="Genomic_DNA"/>
</dbReference>
<proteinExistence type="predicted"/>
<dbReference type="HOGENOM" id="CLU_2841904_0_0_9"/>
<sequence>MQPRQGGGRSDYGIAAALSGFFRAALQFAAPALIIVLTDILRPAAGRAKQMTIFPSKEHIIWNYM</sequence>
<evidence type="ECO:0000256" key="1">
    <source>
        <dbReference type="SAM" id="Phobius"/>
    </source>
</evidence>
<feature type="transmembrane region" description="Helical" evidence="1">
    <location>
        <begin position="20"/>
        <end position="41"/>
    </location>
</feature>
<gene>
    <name evidence="2" type="ORF">CLOSTASPAR_00607</name>
</gene>
<dbReference type="AlphaFoldDB" id="C0CUF8"/>
<keyword evidence="1" id="KW-0812">Transmembrane</keyword>
<comment type="caution">
    <text evidence="2">The sequence shown here is derived from an EMBL/GenBank/DDBJ whole genome shotgun (WGS) entry which is preliminary data.</text>
</comment>
<name>C0CUF8_9FIRM</name>
<keyword evidence="1" id="KW-1133">Transmembrane helix</keyword>
<dbReference type="Proteomes" id="UP000004756">
    <property type="component" value="Unassembled WGS sequence"/>
</dbReference>